<keyword evidence="1" id="KW-0326">Glycosidase</keyword>
<sequence length="63" mass="6899">MIISKAHPEHIACAEAKPWASFANEPPAGQLRLASASTTNFTKALFASVSSMFPGKILLLWWR</sequence>
<evidence type="ECO:0000313" key="1">
    <source>
        <dbReference type="EMBL" id="KAK7434913.1"/>
    </source>
</evidence>
<dbReference type="GO" id="GO:0016853">
    <property type="term" value="F:isomerase activity"/>
    <property type="evidence" value="ECO:0007669"/>
    <property type="project" value="UniProtKB-KW"/>
</dbReference>
<keyword evidence="2" id="KW-1185">Reference proteome</keyword>
<dbReference type="EMBL" id="JBANRG010000114">
    <property type="protein sequence ID" value="KAK7434913.1"/>
    <property type="molecule type" value="Genomic_DNA"/>
</dbReference>
<comment type="caution">
    <text evidence="1">The sequence shown here is derived from an EMBL/GenBank/DDBJ whole genome shotgun (WGS) entry which is preliminary data.</text>
</comment>
<evidence type="ECO:0000313" key="2">
    <source>
        <dbReference type="Proteomes" id="UP001498398"/>
    </source>
</evidence>
<protein>
    <submittedName>
        <fullName evidence="1">Glucosamine-6-phosphate isomerase (Glucosamine-6-phosphate deaminase) (GNPDA) (GlcN6P deaminase)</fullName>
        <ecNumber evidence="1">3.2.1.52</ecNumber>
    </submittedName>
</protein>
<dbReference type="EC" id="3.2.1.52" evidence="1"/>
<accession>A0ABR1IK33</accession>
<name>A0ABR1IK33_9AGAR</name>
<keyword evidence="1" id="KW-0378">Hydrolase</keyword>
<reference evidence="1 2" key="1">
    <citation type="submission" date="2024-01" db="EMBL/GenBank/DDBJ databases">
        <title>A draft genome for the cacao thread blight pathogen Marasmiellus scandens.</title>
        <authorList>
            <person name="Baruah I.K."/>
            <person name="Leung J."/>
            <person name="Bukari Y."/>
            <person name="Amoako-Attah I."/>
            <person name="Meinhardt L.W."/>
            <person name="Bailey B.A."/>
            <person name="Cohen S.P."/>
        </authorList>
    </citation>
    <scope>NUCLEOTIDE SEQUENCE [LARGE SCALE GENOMIC DNA]</scope>
    <source>
        <strain evidence="1 2">GH-19</strain>
    </source>
</reference>
<proteinExistence type="predicted"/>
<keyword evidence="1" id="KW-0413">Isomerase</keyword>
<organism evidence="1 2">
    <name type="scientific">Marasmiellus scandens</name>
    <dbReference type="NCBI Taxonomy" id="2682957"/>
    <lineage>
        <taxon>Eukaryota</taxon>
        <taxon>Fungi</taxon>
        <taxon>Dikarya</taxon>
        <taxon>Basidiomycota</taxon>
        <taxon>Agaricomycotina</taxon>
        <taxon>Agaricomycetes</taxon>
        <taxon>Agaricomycetidae</taxon>
        <taxon>Agaricales</taxon>
        <taxon>Marasmiineae</taxon>
        <taxon>Omphalotaceae</taxon>
        <taxon>Marasmiellus</taxon>
    </lineage>
</organism>
<gene>
    <name evidence="1" type="primary">NAG1_3</name>
    <name evidence="1" type="ORF">VKT23_019916</name>
</gene>
<dbReference type="Gene3D" id="3.20.20.80">
    <property type="entry name" value="Glycosidases"/>
    <property type="match status" value="1"/>
</dbReference>
<dbReference type="GO" id="GO:0004563">
    <property type="term" value="F:beta-N-acetylhexosaminidase activity"/>
    <property type="evidence" value="ECO:0007669"/>
    <property type="project" value="UniProtKB-EC"/>
</dbReference>
<dbReference type="Proteomes" id="UP001498398">
    <property type="component" value="Unassembled WGS sequence"/>
</dbReference>